<dbReference type="EMBL" id="CP054705">
    <property type="protein sequence ID" value="QQK77715.1"/>
    <property type="molecule type" value="Genomic_DNA"/>
</dbReference>
<dbReference type="KEGG" id="scia:HUG15_20430"/>
<dbReference type="InterPro" id="IPR025857">
    <property type="entry name" value="MacB_PCD"/>
</dbReference>
<protein>
    <submittedName>
        <fullName evidence="2">ABC transporter permease</fullName>
    </submittedName>
</protein>
<reference evidence="2 3" key="1">
    <citation type="submission" date="2020-06" db="EMBL/GenBank/DDBJ databases">
        <title>Genomic analysis of Salicibibacter sp. NKC5-3.</title>
        <authorList>
            <person name="Oh Y.J."/>
        </authorList>
    </citation>
    <scope>NUCLEOTIDE SEQUENCE [LARGE SCALE GENOMIC DNA]</scope>
    <source>
        <strain evidence="2 3">NKC5-3</strain>
    </source>
</reference>
<sequence>MTALNESYYQLNELSAVNGRLIDDRDVDMGCRITTVSEGLFEELFDNEQDPIGQIVDIENTPCEIVGGYPGKSEFI</sequence>
<dbReference type="Proteomes" id="UP000595823">
    <property type="component" value="Chromosome"/>
</dbReference>
<organism evidence="2 3">
    <name type="scientific">Salicibibacter cibarius</name>
    <dbReference type="NCBI Taxonomy" id="2743000"/>
    <lineage>
        <taxon>Bacteria</taxon>
        <taxon>Bacillati</taxon>
        <taxon>Bacillota</taxon>
        <taxon>Bacilli</taxon>
        <taxon>Bacillales</taxon>
        <taxon>Bacillaceae</taxon>
        <taxon>Salicibibacter</taxon>
    </lineage>
</organism>
<feature type="domain" description="MacB-like periplasmic core" evidence="1">
    <location>
        <begin position="5"/>
        <end position="69"/>
    </location>
</feature>
<evidence type="ECO:0000313" key="3">
    <source>
        <dbReference type="Proteomes" id="UP000595823"/>
    </source>
</evidence>
<evidence type="ECO:0000259" key="1">
    <source>
        <dbReference type="Pfam" id="PF12704"/>
    </source>
</evidence>
<accession>A0A7T6Z665</accession>
<dbReference type="AlphaFoldDB" id="A0A7T6Z665"/>
<dbReference type="RefSeq" id="WP_200125325.1">
    <property type="nucleotide sequence ID" value="NZ_CP054705.1"/>
</dbReference>
<dbReference type="Pfam" id="PF12704">
    <property type="entry name" value="MacB_PCD"/>
    <property type="match status" value="1"/>
</dbReference>
<proteinExistence type="predicted"/>
<name>A0A7T6Z665_9BACI</name>
<gene>
    <name evidence="2" type="ORF">HUG15_20430</name>
</gene>
<keyword evidence="3" id="KW-1185">Reference proteome</keyword>
<evidence type="ECO:0000313" key="2">
    <source>
        <dbReference type="EMBL" id="QQK77715.1"/>
    </source>
</evidence>